<dbReference type="Pfam" id="PF13450">
    <property type="entry name" value="NAD_binding_8"/>
    <property type="match status" value="1"/>
</dbReference>
<protein>
    <submittedName>
        <fullName evidence="3">FAD-dependent oxidoreductase</fullName>
    </submittedName>
</protein>
<evidence type="ECO:0000256" key="1">
    <source>
        <dbReference type="ARBA" id="ARBA00005995"/>
    </source>
</evidence>
<dbReference type="SUPFAM" id="SSF51905">
    <property type="entry name" value="FAD/NAD(P)-binding domain"/>
    <property type="match status" value="1"/>
</dbReference>
<reference evidence="3 4" key="1">
    <citation type="journal article" date="2019" name="Int. J. Syst. Evol. Microbiol.">
        <title>The Global Catalogue of Microorganisms (GCM) 10K type strain sequencing project: providing services to taxonomists for standard genome sequencing and annotation.</title>
        <authorList>
            <consortium name="The Broad Institute Genomics Platform"/>
            <consortium name="The Broad Institute Genome Sequencing Center for Infectious Disease"/>
            <person name="Wu L."/>
            <person name="Ma J."/>
        </authorList>
    </citation>
    <scope>NUCLEOTIDE SEQUENCE [LARGE SCALE GENOMIC DNA]</scope>
    <source>
        <strain evidence="3 4">JCM 16231</strain>
    </source>
</reference>
<accession>A0ABN1K9B3</accession>
<dbReference type="Gene3D" id="3.50.50.60">
    <property type="entry name" value="FAD/NAD(P)-binding domain"/>
    <property type="match status" value="2"/>
</dbReference>
<name>A0ABN1K9B3_9FLAO</name>
<dbReference type="InterPro" id="IPR002937">
    <property type="entry name" value="Amino_oxidase"/>
</dbReference>
<dbReference type="PANTHER" id="PTHR43563">
    <property type="entry name" value="AMINE OXIDASE"/>
    <property type="match status" value="1"/>
</dbReference>
<evidence type="ECO:0000313" key="4">
    <source>
        <dbReference type="Proteomes" id="UP001500185"/>
    </source>
</evidence>
<keyword evidence="4" id="KW-1185">Reference proteome</keyword>
<dbReference type="Pfam" id="PF01593">
    <property type="entry name" value="Amino_oxidase"/>
    <property type="match status" value="1"/>
</dbReference>
<dbReference type="InterPro" id="IPR036188">
    <property type="entry name" value="FAD/NAD-bd_sf"/>
</dbReference>
<dbReference type="EMBL" id="BAAAGG010000005">
    <property type="protein sequence ID" value="GAA0759021.1"/>
    <property type="molecule type" value="Genomic_DNA"/>
</dbReference>
<comment type="similarity">
    <text evidence="1">Belongs to the flavin monoamine oxidase family.</text>
</comment>
<sequence>MPKVLIIGAGLSGLTSAYALKDSEYDVEILEARPRLGGRIYTKEVNSCQLELGATWFGPQHTSLMALVNQLEIPFKTQENGREAIYDFRPKGHLERFQIPNQESSTFKFKAGSSTLINALFHKQTSKVHFNENVKSISYFDSFVVQTEKNQFKADYLILTIPLQLIADTIEFEPGLPQSFQDLISNTHTWMSDSIKFSVAFDSDFWKNDRYIGTLMSPQQIVQEMYDHSDKDREQNALVGFLNAGYSVLTEENRRDRLFNQLSDTFNQKTFDIKAYADVNWRNEAFTIHKQAQALVPHQNNGNPKLREGFFGDRLYFSASETAAQTPGYMDGAVHRGMEVAKLLVKKLG</sequence>
<feature type="domain" description="Amine oxidase" evidence="2">
    <location>
        <begin position="102"/>
        <end position="343"/>
    </location>
</feature>
<dbReference type="InterPro" id="IPR050703">
    <property type="entry name" value="Flavin_MAO"/>
</dbReference>
<proteinExistence type="inferred from homology"/>
<dbReference type="Proteomes" id="UP001500185">
    <property type="component" value="Unassembled WGS sequence"/>
</dbReference>
<comment type="caution">
    <text evidence="3">The sequence shown here is derived from an EMBL/GenBank/DDBJ whole genome shotgun (WGS) entry which is preliminary data.</text>
</comment>
<dbReference type="RefSeq" id="WP_224454201.1">
    <property type="nucleotide sequence ID" value="NZ_BAAAGG010000005.1"/>
</dbReference>
<dbReference type="PANTHER" id="PTHR43563:SF1">
    <property type="entry name" value="AMINE OXIDASE [FLAVIN-CONTAINING] B"/>
    <property type="match status" value="1"/>
</dbReference>
<organism evidence="3 4">
    <name type="scientific">Psychroflexus lacisalsi</name>
    <dbReference type="NCBI Taxonomy" id="503928"/>
    <lineage>
        <taxon>Bacteria</taxon>
        <taxon>Pseudomonadati</taxon>
        <taxon>Bacteroidota</taxon>
        <taxon>Flavobacteriia</taxon>
        <taxon>Flavobacteriales</taxon>
        <taxon>Flavobacteriaceae</taxon>
        <taxon>Psychroflexus</taxon>
    </lineage>
</organism>
<evidence type="ECO:0000313" key="3">
    <source>
        <dbReference type="EMBL" id="GAA0759021.1"/>
    </source>
</evidence>
<dbReference type="SUPFAM" id="SSF54373">
    <property type="entry name" value="FAD-linked reductases, C-terminal domain"/>
    <property type="match status" value="1"/>
</dbReference>
<gene>
    <name evidence="3" type="ORF">GCM10009433_16810</name>
</gene>
<evidence type="ECO:0000259" key="2">
    <source>
        <dbReference type="Pfam" id="PF01593"/>
    </source>
</evidence>